<reference evidence="2" key="2">
    <citation type="submission" date="2007-10" db="EMBL/GenBank/DDBJ databases">
        <authorList>
            <person name="Myers G.S."/>
        </authorList>
    </citation>
    <scope>NUCLEOTIDE SEQUENCE [LARGE SCALE GENOMIC DNA]</scope>
</reference>
<reference evidence="2" key="1">
    <citation type="submission" date="2006-04" db="EMBL/GenBank/DDBJ databases">
        <authorList>
            <person name="Seshadri R."/>
            <person name="Federici B.A."/>
        </authorList>
    </citation>
    <scope>NUCLEOTIDE SEQUENCE [LARGE SCALE GENOMIC DNA]</scope>
</reference>
<dbReference type="InterPro" id="IPR011604">
    <property type="entry name" value="PDDEXK-like_dom_sf"/>
</dbReference>
<dbReference type="InterPro" id="IPR038726">
    <property type="entry name" value="PDDEXK_AddAB-type"/>
</dbReference>
<evidence type="ECO:0000259" key="1">
    <source>
        <dbReference type="Pfam" id="PF12705"/>
    </source>
</evidence>
<dbReference type="InterPro" id="IPR019925">
    <property type="entry name" value="DNA_repair_protein_predicted"/>
</dbReference>
<dbReference type="Proteomes" id="UP000054075">
    <property type="component" value="Unassembled WGS sequence"/>
</dbReference>
<dbReference type="RefSeq" id="WP_006035141.1">
    <property type="nucleotide sequence ID" value="NZ_AAQJ02000001.1"/>
</dbReference>
<dbReference type="eggNOG" id="COG3857">
    <property type="taxonomic scope" value="Bacteria"/>
</dbReference>
<sequence>MEIYNTLFRALNPNDLLLTGNKRLIPFLHKAYAHYQEKQKKQRWLPLKIFTFTRWLETLWEKQFIEQMGFPLRLLNKLQEYSAWHIVIQSSHSFFLDIANTAENARKAWHLIQQTQLDYLSPFFKQCNETEAWQTWAKQFVHYCESHAYIDLSSALNHLMCLFHKKILKPPQRIFLIGFNEINPQYKNLLRVLNDQGCSIHHYAPTYPKTKQYRISLPDKETEYQTMALWAYQSFQQSKKNIGCLIPHLVERRTHLLTIFTDIFTECAPHSIDPPPFNIAAGNPLLEFGLIQTALLILDLKAINTFSSLHSLLRSPYIGGFQREQSPRASLDIFLRGAENRLSLNQLITISEEQTCFILSRSLKTLLGLIKKYTCHFLAKPSFWSAYFVKKLHAFSWPGDRPFIREEYQLLDCWSELLTAFAGLDFILGEISHDTALRHLRCHIANTLFQMKTLHDDPPIQVLGLLDAAGMYFDELWVMGFDDKTWPAPAKPNPFIPYALQRGQPIPSSSSEREYYFAAMLTKNLTAHAKKLIFSTAKQHLDETLRPSVFIQSLPEIKLNDLHLPPYSTMAKKIMESQEWEYYSDECIALTEDNFISGTQLLQSQAACPFQAFARWRLKARTHPFFPQNNGLDARERGILFHRVLEQFWNKIKNQETLLSLTQHALNQHIHDAINTCLKIWSKKRPIIFKTYFATLERQRLSSLLSTLIDLEKQRPHFSETQHEKKQHLKLGPFILSLRIDRIDKLDGNDAMIIDYKTSRPQKIDWLDERCDYPQLPLYCLSDPKTVRSFSVWYCHRNRITLKGLSEEETSLKPLTPLKKLKTSHALHHWSDLLKHWQLSLEKLALEFQQGVNHIHPKRGATTCRQCDLQLLCRVNHPRLVPLNDETNL</sequence>
<dbReference type="InterPro" id="IPR027417">
    <property type="entry name" value="P-loop_NTPase"/>
</dbReference>
<organism evidence="2 3">
    <name type="scientific">Rickettsiella grylli</name>
    <dbReference type="NCBI Taxonomy" id="59196"/>
    <lineage>
        <taxon>Bacteria</taxon>
        <taxon>Pseudomonadati</taxon>
        <taxon>Pseudomonadota</taxon>
        <taxon>Gammaproteobacteria</taxon>
        <taxon>Legionellales</taxon>
        <taxon>Coxiellaceae</taxon>
        <taxon>Rickettsiella</taxon>
    </lineage>
</organism>
<dbReference type="Gene3D" id="3.90.320.10">
    <property type="match status" value="1"/>
</dbReference>
<accession>A8PMU2</accession>
<dbReference type="EMBL" id="AAQJ02000001">
    <property type="protein sequence ID" value="EDP46155.1"/>
    <property type="molecule type" value="Genomic_DNA"/>
</dbReference>
<dbReference type="SUPFAM" id="SSF52540">
    <property type="entry name" value="P-loop containing nucleoside triphosphate hydrolases"/>
    <property type="match status" value="1"/>
</dbReference>
<dbReference type="OrthoDB" id="9761147at2"/>
<proteinExistence type="predicted"/>
<name>A8PMU2_9COXI</name>
<dbReference type="Pfam" id="PF12705">
    <property type="entry name" value="PDDEXK_1"/>
    <property type="match status" value="1"/>
</dbReference>
<dbReference type="AlphaFoldDB" id="A8PMU2"/>
<evidence type="ECO:0000313" key="3">
    <source>
        <dbReference type="Proteomes" id="UP000054075"/>
    </source>
</evidence>
<evidence type="ECO:0000313" key="2">
    <source>
        <dbReference type="EMBL" id="EDP46155.1"/>
    </source>
</evidence>
<keyword evidence="3" id="KW-1185">Reference proteome</keyword>
<gene>
    <name evidence="2" type="ORF">RICGR_0829</name>
</gene>
<dbReference type="STRING" id="59196.RICGR_0829"/>
<protein>
    <recommendedName>
        <fullName evidence="1">PD-(D/E)XK endonuclease-like domain-containing protein</fullName>
    </recommendedName>
</protein>
<feature type="domain" description="PD-(D/E)XK endonuclease-like" evidence="1">
    <location>
        <begin position="603"/>
        <end position="874"/>
    </location>
</feature>
<dbReference type="NCBIfam" id="TIGR03623">
    <property type="entry name" value="probable DNA repair protein"/>
    <property type="match status" value="1"/>
</dbReference>
<comment type="caution">
    <text evidence="2">The sequence shown here is derived from an EMBL/GenBank/DDBJ whole genome shotgun (WGS) entry which is preliminary data.</text>
</comment>